<dbReference type="EMBL" id="ADBS01000001">
    <property type="protein sequence ID" value="EEZ42457.1"/>
    <property type="molecule type" value="Genomic_DNA"/>
</dbReference>
<dbReference type="AlphaFoldDB" id="D0Z1S6"/>
<keyword evidence="1" id="KW-0472">Membrane</keyword>
<dbReference type="eggNOG" id="ENOG50322IA">
    <property type="taxonomic scope" value="Bacteria"/>
</dbReference>
<evidence type="ECO:0000313" key="2">
    <source>
        <dbReference type="EMBL" id="EEZ42457.1"/>
    </source>
</evidence>
<name>D0Z1S6_PHODD</name>
<accession>D0Z1S6</accession>
<feature type="transmembrane region" description="Helical" evidence="1">
    <location>
        <begin position="33"/>
        <end position="51"/>
    </location>
</feature>
<protein>
    <submittedName>
        <fullName evidence="2">Uncharacterized protein</fullName>
    </submittedName>
</protein>
<gene>
    <name evidence="2" type="ORF">VDA_003490</name>
</gene>
<keyword evidence="1" id="KW-1133">Transmembrane helix</keyword>
<keyword evidence="1" id="KW-0812">Transmembrane</keyword>
<sequence>MRRPSVLRCSHFNRVLCVQSDVGESSLSWVVKINWLCFFVGIPYLVSMVIYPLTQGDWGHVHAVWYTWQSFNTGILAFIASVFALNAVMYTEEKRRQRNFIAAKAFLPQALSELCSYFEKSSKLVNEAWDRAKDKSDHCKTPLKENCPELPVGYQQVFKDCISEASPEVAEHLAYILVRLQIHHSRMELLAKSFSADSHTIQDPLNLMAQVFALAELQGLVNQLFKFSRGTAPFDNKPLGVDNFYSCYDNWGVEIDENDDLKGFTEINHSKRWNT</sequence>
<keyword evidence="3" id="KW-1185">Reference proteome</keyword>
<evidence type="ECO:0000256" key="1">
    <source>
        <dbReference type="SAM" id="Phobius"/>
    </source>
</evidence>
<dbReference type="Proteomes" id="UP000003579">
    <property type="component" value="Unassembled WGS sequence"/>
</dbReference>
<evidence type="ECO:0000313" key="3">
    <source>
        <dbReference type="Proteomes" id="UP000003579"/>
    </source>
</evidence>
<reference evidence="2 3" key="1">
    <citation type="submission" date="2009-11" db="EMBL/GenBank/DDBJ databases">
        <authorList>
            <consortium name="Los Alamos National Laboratory (LANL)"/>
            <consortium name="National Microbial Pathogen Data Resource (NMPDR)"/>
            <person name="Munk A.C."/>
            <person name="Tapia R."/>
            <person name="Green L."/>
            <person name="Rogers Y."/>
            <person name="Detter J.C."/>
            <person name="Bruce D."/>
            <person name="Brettin T.S."/>
            <person name="Colwell R."/>
            <person name="Huq A."/>
            <person name="Grim C.J."/>
            <person name="Hasan N.A."/>
            <person name="Vonstein V."/>
            <person name="Bartels D."/>
        </authorList>
    </citation>
    <scope>NUCLEOTIDE SEQUENCE [LARGE SCALE GENOMIC DNA]</scope>
    <source>
        <strain evidence="2 3">CIP 102761</strain>
    </source>
</reference>
<organism evidence="2 3">
    <name type="scientific">Photobacterium damselae subsp. damselae CIP 102761</name>
    <dbReference type="NCBI Taxonomy" id="675817"/>
    <lineage>
        <taxon>Bacteria</taxon>
        <taxon>Pseudomonadati</taxon>
        <taxon>Pseudomonadota</taxon>
        <taxon>Gammaproteobacteria</taxon>
        <taxon>Vibrionales</taxon>
        <taxon>Vibrionaceae</taxon>
        <taxon>Photobacterium</taxon>
    </lineage>
</organism>
<feature type="transmembrane region" description="Helical" evidence="1">
    <location>
        <begin position="71"/>
        <end position="90"/>
    </location>
</feature>
<proteinExistence type="predicted"/>